<gene>
    <name evidence="1" type="ORF">SEVIR_6G103532v2</name>
</gene>
<evidence type="ECO:0000313" key="2">
    <source>
        <dbReference type="Proteomes" id="UP000298652"/>
    </source>
</evidence>
<dbReference type="Proteomes" id="UP000298652">
    <property type="component" value="Chromosome 6"/>
</dbReference>
<dbReference type="EMBL" id="CM016557">
    <property type="protein sequence ID" value="TKW09471.1"/>
    <property type="molecule type" value="Genomic_DNA"/>
</dbReference>
<dbReference type="Gramene" id="TKW09471">
    <property type="protein sequence ID" value="TKW09471"/>
    <property type="gene ID" value="SEVIR_6G103532v2"/>
</dbReference>
<sequence length="95" mass="10545">MGRPKRPWGPDAMMLHRSPASLFHISSPLPKRLHGQKVAAAERQRAKKMLLAKVTMTAVSSCAAESSVCVLLHLFCARAWHGWVKVRRMLAAIAM</sequence>
<dbReference type="AlphaFoldDB" id="A0A4U6U1W2"/>
<keyword evidence="2" id="KW-1185">Reference proteome</keyword>
<evidence type="ECO:0000313" key="1">
    <source>
        <dbReference type="EMBL" id="TKW09471.1"/>
    </source>
</evidence>
<reference evidence="1" key="1">
    <citation type="submission" date="2019-03" db="EMBL/GenBank/DDBJ databases">
        <title>WGS assembly of Setaria viridis.</title>
        <authorList>
            <person name="Huang P."/>
            <person name="Jenkins J."/>
            <person name="Grimwood J."/>
            <person name="Barry K."/>
            <person name="Healey A."/>
            <person name="Mamidi S."/>
            <person name="Sreedasyam A."/>
            <person name="Shu S."/>
            <person name="Feldman M."/>
            <person name="Wu J."/>
            <person name="Yu Y."/>
            <person name="Chen C."/>
            <person name="Johnson J."/>
            <person name="Rokhsar D."/>
            <person name="Baxter I."/>
            <person name="Schmutz J."/>
            <person name="Brutnell T."/>
            <person name="Kellogg E."/>
        </authorList>
    </citation>
    <scope>NUCLEOTIDE SEQUENCE [LARGE SCALE GENOMIC DNA]</scope>
</reference>
<accession>A0A4U6U1W2</accession>
<name>A0A4U6U1W2_SETVI</name>
<protein>
    <submittedName>
        <fullName evidence="1">Uncharacterized protein</fullName>
    </submittedName>
</protein>
<organism evidence="1 2">
    <name type="scientific">Setaria viridis</name>
    <name type="common">Green bristlegrass</name>
    <name type="synonym">Setaria italica subsp. viridis</name>
    <dbReference type="NCBI Taxonomy" id="4556"/>
    <lineage>
        <taxon>Eukaryota</taxon>
        <taxon>Viridiplantae</taxon>
        <taxon>Streptophyta</taxon>
        <taxon>Embryophyta</taxon>
        <taxon>Tracheophyta</taxon>
        <taxon>Spermatophyta</taxon>
        <taxon>Magnoliopsida</taxon>
        <taxon>Liliopsida</taxon>
        <taxon>Poales</taxon>
        <taxon>Poaceae</taxon>
        <taxon>PACMAD clade</taxon>
        <taxon>Panicoideae</taxon>
        <taxon>Panicodae</taxon>
        <taxon>Paniceae</taxon>
        <taxon>Cenchrinae</taxon>
        <taxon>Setaria</taxon>
    </lineage>
</organism>
<proteinExistence type="predicted"/>